<dbReference type="PANTHER" id="PTHR44119">
    <property type="entry name" value="MAGNESIUM-CHELATASE SUBUNIT CHLH, CHLOROPLASTIC"/>
    <property type="match status" value="1"/>
</dbReference>
<dbReference type="Pfam" id="PF02514">
    <property type="entry name" value="CobN-Mg_chel"/>
    <property type="match status" value="1"/>
</dbReference>
<gene>
    <name evidence="2" type="ORF">X907_1056</name>
</gene>
<feature type="domain" description="CobN/magnesium chelatase" evidence="1">
    <location>
        <begin position="128"/>
        <end position="1453"/>
    </location>
</feature>
<evidence type="ECO:0000313" key="2">
    <source>
        <dbReference type="EMBL" id="AZU03594.1"/>
    </source>
</evidence>
<keyword evidence="3" id="KW-1185">Reference proteome</keyword>
<dbReference type="KEGG" id="gak:X907_1056"/>
<evidence type="ECO:0000259" key="1">
    <source>
        <dbReference type="Pfam" id="PF02514"/>
    </source>
</evidence>
<name>A0A3T0E8E6_9PROT</name>
<dbReference type="Proteomes" id="UP000286954">
    <property type="component" value="Chromosome"/>
</dbReference>
<accession>A0A3T0E8E6</accession>
<proteinExistence type="predicted"/>
<reference evidence="2 3" key="1">
    <citation type="submission" date="2016-12" db="EMBL/GenBank/DDBJ databases">
        <title>The genome of dimorphic prosthecate Glycocaulis alkaliphilus 6b-8t, isolated from crude oil dictates its adaptability in petroleum environments.</title>
        <authorList>
            <person name="Wu X.-L."/>
            <person name="Geng S."/>
        </authorList>
    </citation>
    <scope>NUCLEOTIDE SEQUENCE [LARGE SCALE GENOMIC DNA]</scope>
    <source>
        <strain evidence="2 3">6B-8</strain>
    </source>
</reference>
<evidence type="ECO:0000313" key="3">
    <source>
        <dbReference type="Proteomes" id="UP000286954"/>
    </source>
</evidence>
<dbReference type="RefSeq" id="WP_170175466.1">
    <property type="nucleotide sequence ID" value="NZ_BMFB01000005.1"/>
</dbReference>
<dbReference type="InterPro" id="IPR003672">
    <property type="entry name" value="CobN/Mg_chltase"/>
</dbReference>
<dbReference type="EMBL" id="CP018911">
    <property type="protein sequence ID" value="AZU03594.1"/>
    <property type="molecule type" value="Genomic_DNA"/>
</dbReference>
<protein>
    <submittedName>
        <fullName evidence="2">Protoporphyrin IX magnesium chelatase</fullName>
    </submittedName>
</protein>
<dbReference type="PANTHER" id="PTHR44119:SF1">
    <property type="entry name" value="MAGNESIUM-CHELATASE SUBUNIT CHLH, CHLOROPLASTIC"/>
    <property type="match status" value="1"/>
</dbReference>
<sequence length="1576" mass="169554">MIRRIVWAGGGAIVLAGLLAGAWFALQAYVLPTRVVLVNYPGFTAARIASEAEGQWVRVESVPLESVESGRGAALVVVFGRGVSLDAGQQRALRSMARSGSAVYVEAPTDPNTDVTSVTGERLDRIGAYLAFGGGPNYRNLLAYARRELDGKSIAAAEAGPPQPIPRDVLFVRDSDEVFESVEAFRAREGARPAREPAGRRLALVTSVPGPFNANRDHIDAIISVFEERGHEVYPLASATRRLDFLREIDPAAVIYMPHGALTIDQRDEAIAWLAENDIPLLTPVSVFELHDDWIDDPRGLSGSLLSMNVVLSELDGGVAPFATVAQFPGEDGLAIFEAVPDRLARFAERVERYLTLKDQDNADKRVAIFFLKGPGEGAMSAANMEVAPSLHNLLLAMREAGYDLGDLPGDPAVFEAMVMSQAPVLGSYAAGDMARWLAEDASEWVEAADYARWCEELLGAVMCARVDAEHGPAPGRYMVSRDRSALAVAAVRFGNVVILPQPLPGIGEDEYRLIHGAETAPPHPYVNAYLWAREGFGADALIHFGTHGSLEFTPGKQVALSGRDWPDALIGDLPHAYVYTMNNVGEAIIAKRRVYAAILSHLTPPFSESGLTDELGALQRALDGLRRAEGATRAERESEVRELAGRLELTGALALPVDGPWSDRDLLTLANFVEGQETARITLGLYTLGAGYPGDRLAETARQIAAPALAAALLELDRSRGLDVSGAEADETLFRARYRTRADAAVDAVIGGADPAGEIARIVSSDERARAVELAAAMAGPGEGALVRGFIGLGGPRGRGAPQEETRGVERATLLALLAPVMADPDKRELVESWRSEQQLSRALDGLDPERRARAETVARAIPAMARALRLTAEPDMRALLEALRTPDTQAEFRRLLDHPALEAEIVSARQERLADVGAAALDPERRTWLERAQADDFANTLTGLDDAVLSEVETALAFYVRTGDLEAGLRAAGADTQTRRAVLSGREAASSALREIASERRTREGRDRAFIDAVGRIERLITAIPDTLDALARSGDLEIRQILRALDGGYIEPSVGGDPIISPAALPTGRNMVSIDAERTPSEAAWRVGGQLADRLIERHLDLHGAYPEKVAFTLWPGDFIQTEGATIAQILHLLGVEPVRDPFGRVNDIRLVPQSELGRPRVDVVVQTAGQIRDLAASRLELIQKAVAMAAADGANPVSRSTEAVERALLAEGLSPLEARRLATSRIFGGVNGNYGTAIMGLVESGSQWEEAGEIGRQYLRNMNARYGDAEGWGADTPGLFAAALQGTDVIIQPRESNVNGPLSLDHFYEFMGGLSRAVETATGREADAYFNDFRTPGAARVETLESAIAEELFGTLLNPRYIAAMQEGGASSAAVFAETFRNAYGWEAMRPAAIQEGTWDRFYDVYVDDSLEMGVREFFERAHPQSLQEMTAVMLETARKGMWDAAPERIEALAVLHAELIETHGAGCSGFVCGNPQLRDYIESHLSEAAAPRYREALDTATRDPGAASALVLSERERRAPETGGAPPQRRQGGDDQGNDATLPLAAMAAAGGALALAIALGLLALRRRRTG</sequence>
<organism evidence="2 3">
    <name type="scientific">Glycocaulis alkaliphilus</name>
    <dbReference type="NCBI Taxonomy" id="1434191"/>
    <lineage>
        <taxon>Bacteria</taxon>
        <taxon>Pseudomonadati</taxon>
        <taxon>Pseudomonadota</taxon>
        <taxon>Alphaproteobacteria</taxon>
        <taxon>Maricaulales</taxon>
        <taxon>Maricaulaceae</taxon>
        <taxon>Glycocaulis</taxon>
    </lineage>
</organism>